<dbReference type="SUPFAM" id="SSF53756">
    <property type="entry name" value="UDP-Glycosyltransferase/glycogen phosphorylase"/>
    <property type="match status" value="1"/>
</dbReference>
<dbReference type="InterPro" id="IPR002213">
    <property type="entry name" value="UDP_glucos_trans"/>
</dbReference>
<evidence type="ECO:0000313" key="6">
    <source>
        <dbReference type="Proteomes" id="UP001370490"/>
    </source>
</evidence>
<dbReference type="PROSITE" id="PS00375">
    <property type="entry name" value="UDPGT"/>
    <property type="match status" value="1"/>
</dbReference>
<proteinExistence type="inferred from homology"/>
<dbReference type="AlphaFoldDB" id="A0AAN8V254"/>
<comment type="caution">
    <text evidence="5">The sequence shown here is derived from an EMBL/GenBank/DDBJ whole genome shotgun (WGS) entry which is preliminary data.</text>
</comment>
<reference evidence="5 6" key="1">
    <citation type="submission" date="2023-12" db="EMBL/GenBank/DDBJ databases">
        <title>A high-quality genome assembly for Dillenia turbinata (Dilleniales).</title>
        <authorList>
            <person name="Chanderbali A."/>
        </authorList>
    </citation>
    <scope>NUCLEOTIDE SEQUENCE [LARGE SCALE GENOMIC DNA]</scope>
    <source>
        <strain evidence="5">LSX21</strain>
        <tissue evidence="5">Leaf</tissue>
    </source>
</reference>
<evidence type="ECO:0000313" key="5">
    <source>
        <dbReference type="EMBL" id="KAK6925164.1"/>
    </source>
</evidence>
<dbReference type="InterPro" id="IPR035595">
    <property type="entry name" value="UDP_glycos_trans_CS"/>
</dbReference>
<evidence type="ECO:0000256" key="3">
    <source>
        <dbReference type="RuleBase" id="RU003718"/>
    </source>
</evidence>
<comment type="similarity">
    <text evidence="1 3">Belongs to the UDP-glycosyltransferase family.</text>
</comment>
<evidence type="ECO:0000256" key="1">
    <source>
        <dbReference type="ARBA" id="ARBA00009995"/>
    </source>
</evidence>
<dbReference type="Proteomes" id="UP001370490">
    <property type="component" value="Unassembled WGS sequence"/>
</dbReference>
<organism evidence="5 6">
    <name type="scientific">Dillenia turbinata</name>
    <dbReference type="NCBI Taxonomy" id="194707"/>
    <lineage>
        <taxon>Eukaryota</taxon>
        <taxon>Viridiplantae</taxon>
        <taxon>Streptophyta</taxon>
        <taxon>Embryophyta</taxon>
        <taxon>Tracheophyta</taxon>
        <taxon>Spermatophyta</taxon>
        <taxon>Magnoliopsida</taxon>
        <taxon>eudicotyledons</taxon>
        <taxon>Gunneridae</taxon>
        <taxon>Pentapetalae</taxon>
        <taxon>Dilleniales</taxon>
        <taxon>Dilleniaceae</taxon>
        <taxon>Dillenia</taxon>
    </lineage>
</organism>
<accession>A0AAN8V254</accession>
<dbReference type="PANTHER" id="PTHR48047">
    <property type="entry name" value="GLYCOSYLTRANSFERASE"/>
    <property type="match status" value="1"/>
</dbReference>
<sequence>MSNREHYLILPFPAQGHMIPLLDLACMLEARGVSITILVTPKNLFLLSDLPSSIQVLVLPFPHHPSVPVGVENMKDAPPGIIKSFMQALGGLYDPIVQWFRSHPLPPCVVVSDMFLGWTHHLACHLGIPRVVFSPSGAFALSTMYALWKDMPKMERGSQNDFLLFERIPNSPKYPWSQISPLFRGFVEGDPASELVKDGFRANMASWGLVVNSFMDLERVYVDYLKKELGHNRVWAVGPLLPVYDDKSDPTHRGGPSAVSASKVLSWLDTCQDQKVVYVSFGSQAVLTNPQMEALALGLEQSGAKFVWAVNEPTQGDEEGQGEYGKIPPEFEGRVGGRGLVIKGWAPQVSILNHRAVSAFLTHCGWNSTLEGLAAGVQMLAWPMGADQFVNATLLVDELKVGITVCEGSQTVPDPTKIARAVADSVKEDREERVRALQLRTAALEAVKEGGSSFKDFNEFMREVQEKDL</sequence>
<dbReference type="PANTHER" id="PTHR48047:SF8">
    <property type="entry name" value="FLAVONOL 3-O-GLUCOSYLTRANSFERASE UGT89B1"/>
    <property type="match status" value="1"/>
</dbReference>
<keyword evidence="3" id="KW-0328">Glycosyltransferase</keyword>
<gene>
    <name evidence="5" type="ORF">RJ641_009490</name>
</gene>
<name>A0AAN8V254_9MAGN</name>
<dbReference type="CDD" id="cd03784">
    <property type="entry name" value="GT1_Gtf-like"/>
    <property type="match status" value="1"/>
</dbReference>
<dbReference type="Pfam" id="PF00201">
    <property type="entry name" value="UDPGT"/>
    <property type="match status" value="1"/>
</dbReference>
<dbReference type="GO" id="GO:0035251">
    <property type="term" value="F:UDP-glucosyltransferase activity"/>
    <property type="evidence" value="ECO:0007669"/>
    <property type="project" value="TreeGrafter"/>
</dbReference>
<keyword evidence="2 3" id="KW-0808">Transferase</keyword>
<protein>
    <recommendedName>
        <fullName evidence="4">Glycosyltransferase</fullName>
        <ecNumber evidence="4">2.4.1.-</ecNumber>
    </recommendedName>
</protein>
<dbReference type="Gene3D" id="3.40.50.2000">
    <property type="entry name" value="Glycogen Phosphorylase B"/>
    <property type="match status" value="2"/>
</dbReference>
<keyword evidence="6" id="KW-1185">Reference proteome</keyword>
<dbReference type="FunFam" id="3.40.50.2000:FF:000064">
    <property type="entry name" value="Glycosyltransferase"/>
    <property type="match status" value="1"/>
</dbReference>
<dbReference type="EMBL" id="JBAMMX010000016">
    <property type="protein sequence ID" value="KAK6925164.1"/>
    <property type="molecule type" value="Genomic_DNA"/>
</dbReference>
<evidence type="ECO:0000256" key="2">
    <source>
        <dbReference type="ARBA" id="ARBA00022679"/>
    </source>
</evidence>
<evidence type="ECO:0000256" key="4">
    <source>
        <dbReference type="RuleBase" id="RU362057"/>
    </source>
</evidence>
<dbReference type="EC" id="2.4.1.-" evidence="4"/>